<feature type="domain" description="C2H2-type" evidence="7">
    <location>
        <begin position="571"/>
        <end position="599"/>
    </location>
</feature>
<dbReference type="GO" id="GO:0005634">
    <property type="term" value="C:nucleus"/>
    <property type="evidence" value="ECO:0007669"/>
    <property type="project" value="UniProtKB-ARBA"/>
</dbReference>
<evidence type="ECO:0000256" key="4">
    <source>
        <dbReference type="ARBA" id="ARBA00022833"/>
    </source>
</evidence>
<feature type="domain" description="C2H2-type" evidence="7">
    <location>
        <begin position="507"/>
        <end position="535"/>
    </location>
</feature>
<proteinExistence type="predicted"/>
<dbReference type="SMART" id="SM00355">
    <property type="entry name" value="ZnF_C2H2"/>
    <property type="match status" value="11"/>
</dbReference>
<sequence>MDIPQEHVISDLPVLSRARASLPAEYLYIEEPDNSATVFGVFAKKTIPKRTQFGPVEGVIVGHNHSNVHNLNHNLMIFITEDLILDQSDENQSNWMKFVRSANTYEEQNLSLIAKENVSANEIEIKFFFLTTRAIYAREELKVWYSREYADKYNLKALEGPLIIADTDEQSVAEAIVQKSTPNPIDILTTGGHKLRNKIAKTLQQQQLQQQQQQTQDTQQSSSQTDANGSSGQPKDTTTPPKYQCETCQKIFPRFYSLRRHQIMHSGEKKYKCPVCGMSFSHVYNRNRHAKKHQKAVTNKKSALSLTETNDQNQSLKTEPVAKKSNTYTNDGQMKPSASLTVARKSAPKSTNNPNKPYRCHQCYKCFSTDDRLIRHAIVHSSDEEVKPLACAICQKRFLNNSALSCHLKIHSTPRDQPRRYDCVICKQWFDSPQLRKDHVVNHINPNTGQFNCPNCQKGFDEFSAVRKHIRAFHSDKQYPCTQCEKVFPRPDKLKLHMLRHSDHREFLCANCGKQFKRKDKLKEHMQRMHAPDREAKLAAKQAAKQAQQLSQQHKKFIPKVSPTDYHRFIYKCHTCLLGFKRRGMLVNHLAKRHPDIPPDTVPELNLPILKTTRDYYCQYCDKVYKSSSKRKAHIMKNHPGKSLPLSNRHKGGIPVIPGIPNPTYSATVGSITTHPHYCDWCHKQYASKAKLLQHQRKKHPEQMAIINTNARSRQRSLAMTSTPIMSQTMPSQAITQTPNIMSSHSPNQSTVSMGANNNLITILGNLNSIISATMGNDLSQSNTSSADLQELLQGSSGDLLTQAMSELTATKGDGNATIIITAHPSDDDHWSQVCEEMA</sequence>
<dbReference type="PROSITE" id="PS50157">
    <property type="entry name" value="ZINC_FINGER_C2H2_2"/>
    <property type="match status" value="10"/>
</dbReference>
<dbReference type="FunFam" id="3.30.160.60:FF:000347">
    <property type="entry name" value="PR domain zinc finger protein 10"/>
    <property type="match status" value="1"/>
</dbReference>
<keyword evidence="1" id="KW-0479">Metal-binding</keyword>
<evidence type="ECO:0000259" key="8">
    <source>
        <dbReference type="PROSITE" id="PS50280"/>
    </source>
</evidence>
<feature type="domain" description="SET" evidence="8">
    <location>
        <begin position="22"/>
        <end position="146"/>
    </location>
</feature>
<dbReference type="InterPro" id="IPR013087">
    <property type="entry name" value="Znf_C2H2_type"/>
</dbReference>
<keyword evidence="4" id="KW-0862">Zinc</keyword>
<dbReference type="GO" id="GO:0008270">
    <property type="term" value="F:zinc ion binding"/>
    <property type="evidence" value="ECO:0007669"/>
    <property type="project" value="UniProtKB-KW"/>
</dbReference>
<feature type="domain" description="C2H2-type" evidence="7">
    <location>
        <begin position="271"/>
        <end position="298"/>
    </location>
</feature>
<evidence type="ECO:0008006" key="11">
    <source>
        <dbReference type="Google" id="ProtNLM"/>
    </source>
</evidence>
<feature type="domain" description="C2H2-type" evidence="7">
    <location>
        <begin position="243"/>
        <end position="270"/>
    </location>
</feature>
<keyword evidence="10" id="KW-1185">Reference proteome</keyword>
<feature type="region of interest" description="Disordered" evidence="6">
    <location>
        <begin position="201"/>
        <end position="243"/>
    </location>
</feature>
<evidence type="ECO:0000256" key="6">
    <source>
        <dbReference type="SAM" id="MobiDB-lite"/>
    </source>
</evidence>
<dbReference type="FunFam" id="3.30.160.60:FF:000446">
    <property type="entry name" value="Zinc finger protein"/>
    <property type="match status" value="1"/>
</dbReference>
<dbReference type="OrthoDB" id="3535323at2759"/>
<feature type="region of interest" description="Disordered" evidence="6">
    <location>
        <begin position="291"/>
        <end position="354"/>
    </location>
</feature>
<dbReference type="PROSITE" id="PS00028">
    <property type="entry name" value="ZINC_FINGER_C2H2_1"/>
    <property type="match status" value="10"/>
</dbReference>
<dbReference type="PANTHER" id="PTHR24379:SF121">
    <property type="entry name" value="C2H2-TYPE DOMAIN-CONTAINING PROTEIN"/>
    <property type="match status" value="1"/>
</dbReference>
<dbReference type="PANTHER" id="PTHR24379">
    <property type="entry name" value="KRAB AND ZINC FINGER DOMAIN-CONTAINING"/>
    <property type="match status" value="1"/>
</dbReference>
<dbReference type="Proteomes" id="UP000759131">
    <property type="component" value="Unassembled WGS sequence"/>
</dbReference>
<evidence type="ECO:0000259" key="7">
    <source>
        <dbReference type="PROSITE" id="PS50157"/>
    </source>
</evidence>
<dbReference type="Pfam" id="PF21549">
    <property type="entry name" value="PRDM2_PR"/>
    <property type="match status" value="1"/>
</dbReference>
<protein>
    <recommendedName>
        <fullName evidence="11">PR domain zinc finger protein 10</fullName>
    </recommendedName>
</protein>
<keyword evidence="2" id="KW-0677">Repeat</keyword>
<dbReference type="InterPro" id="IPR046341">
    <property type="entry name" value="SET_dom_sf"/>
</dbReference>
<feature type="domain" description="C2H2-type" evidence="7">
    <location>
        <begin position="358"/>
        <end position="385"/>
    </location>
</feature>
<evidence type="ECO:0000313" key="9">
    <source>
        <dbReference type="EMBL" id="CAD7630152.1"/>
    </source>
</evidence>
<feature type="domain" description="C2H2-type" evidence="7">
    <location>
        <begin position="451"/>
        <end position="479"/>
    </location>
</feature>
<evidence type="ECO:0000256" key="3">
    <source>
        <dbReference type="ARBA" id="ARBA00022771"/>
    </source>
</evidence>
<reference evidence="9" key="1">
    <citation type="submission" date="2020-11" db="EMBL/GenBank/DDBJ databases">
        <authorList>
            <person name="Tran Van P."/>
        </authorList>
    </citation>
    <scope>NUCLEOTIDE SEQUENCE</scope>
</reference>
<dbReference type="EMBL" id="CAJPIZ010007774">
    <property type="protein sequence ID" value="CAG2110582.1"/>
    <property type="molecule type" value="Genomic_DNA"/>
</dbReference>
<dbReference type="GO" id="GO:0008757">
    <property type="term" value="F:S-adenosylmethionine-dependent methyltransferase activity"/>
    <property type="evidence" value="ECO:0007669"/>
    <property type="project" value="UniProtKB-ARBA"/>
</dbReference>
<dbReference type="GO" id="GO:0008276">
    <property type="term" value="F:protein methyltransferase activity"/>
    <property type="evidence" value="ECO:0007669"/>
    <property type="project" value="UniProtKB-ARBA"/>
</dbReference>
<feature type="compositionally biased region" description="Low complexity" evidence="6">
    <location>
        <begin position="202"/>
        <end position="226"/>
    </location>
</feature>
<feature type="domain" description="C2H2-type" evidence="7">
    <location>
        <begin position="479"/>
        <end position="506"/>
    </location>
</feature>
<dbReference type="GO" id="GO:0008170">
    <property type="term" value="F:N-methyltransferase activity"/>
    <property type="evidence" value="ECO:0007669"/>
    <property type="project" value="UniProtKB-ARBA"/>
</dbReference>
<keyword evidence="3 5" id="KW-0863">Zinc-finger</keyword>
<evidence type="ECO:0000313" key="10">
    <source>
        <dbReference type="Proteomes" id="UP000759131"/>
    </source>
</evidence>
<organism evidence="9">
    <name type="scientific">Medioppia subpectinata</name>
    <dbReference type="NCBI Taxonomy" id="1979941"/>
    <lineage>
        <taxon>Eukaryota</taxon>
        <taxon>Metazoa</taxon>
        <taxon>Ecdysozoa</taxon>
        <taxon>Arthropoda</taxon>
        <taxon>Chelicerata</taxon>
        <taxon>Arachnida</taxon>
        <taxon>Acari</taxon>
        <taxon>Acariformes</taxon>
        <taxon>Sarcoptiformes</taxon>
        <taxon>Oribatida</taxon>
        <taxon>Brachypylina</taxon>
        <taxon>Oppioidea</taxon>
        <taxon>Oppiidae</taxon>
        <taxon>Medioppia</taxon>
    </lineage>
</organism>
<dbReference type="FunFam" id="3.30.160.60:FF:000100">
    <property type="entry name" value="Zinc finger 45-like"/>
    <property type="match status" value="1"/>
</dbReference>
<feature type="domain" description="C2H2-type" evidence="7">
    <location>
        <begin position="616"/>
        <end position="644"/>
    </location>
</feature>
<dbReference type="PROSITE" id="PS50280">
    <property type="entry name" value="SET"/>
    <property type="match status" value="1"/>
</dbReference>
<dbReference type="Gene3D" id="3.30.160.60">
    <property type="entry name" value="Classic Zinc Finger"/>
    <property type="match status" value="8"/>
</dbReference>
<dbReference type="SUPFAM" id="SSF57667">
    <property type="entry name" value="beta-beta-alpha zinc fingers"/>
    <property type="match status" value="4"/>
</dbReference>
<evidence type="ECO:0000256" key="2">
    <source>
        <dbReference type="ARBA" id="ARBA00022737"/>
    </source>
</evidence>
<dbReference type="EMBL" id="OC862349">
    <property type="protein sequence ID" value="CAD7630152.1"/>
    <property type="molecule type" value="Genomic_DNA"/>
</dbReference>
<dbReference type="InterPro" id="IPR036236">
    <property type="entry name" value="Znf_C2H2_sf"/>
</dbReference>
<feature type="compositionally biased region" description="Polar residues" evidence="6">
    <location>
        <begin position="324"/>
        <end position="340"/>
    </location>
</feature>
<feature type="compositionally biased region" description="Polar residues" evidence="6">
    <location>
        <begin position="296"/>
        <end position="317"/>
    </location>
</feature>
<dbReference type="Gene3D" id="2.170.270.10">
    <property type="entry name" value="SET domain"/>
    <property type="match status" value="1"/>
</dbReference>
<evidence type="ECO:0000256" key="1">
    <source>
        <dbReference type="ARBA" id="ARBA00022723"/>
    </source>
</evidence>
<name>A0A7R9Q2N7_9ACAR</name>
<feature type="domain" description="C2H2-type" evidence="7">
    <location>
        <begin position="389"/>
        <end position="416"/>
    </location>
</feature>
<feature type="domain" description="C2H2-type" evidence="7">
    <location>
        <begin position="677"/>
        <end position="705"/>
    </location>
</feature>
<dbReference type="InterPro" id="IPR001214">
    <property type="entry name" value="SET_dom"/>
</dbReference>
<evidence type="ECO:0000256" key="5">
    <source>
        <dbReference type="PROSITE-ProRule" id="PRU00042"/>
    </source>
</evidence>
<feature type="compositionally biased region" description="Polar residues" evidence="6">
    <location>
        <begin position="227"/>
        <end position="241"/>
    </location>
</feature>
<dbReference type="AlphaFoldDB" id="A0A7R9Q2N7"/>
<dbReference type="Pfam" id="PF00096">
    <property type="entry name" value="zf-C2H2"/>
    <property type="match status" value="5"/>
</dbReference>
<accession>A0A7R9Q2N7</accession>
<gene>
    <name evidence="9" type="ORF">OSB1V03_LOCUS10565</name>
</gene>